<keyword evidence="3" id="KW-1185">Reference proteome</keyword>
<dbReference type="Pfam" id="PF03478">
    <property type="entry name" value="Beta-prop_KIB1-4"/>
    <property type="match status" value="1"/>
</dbReference>
<organism evidence="2 3">
    <name type="scientific">Cinchona calisaya</name>
    <dbReference type="NCBI Taxonomy" id="153742"/>
    <lineage>
        <taxon>Eukaryota</taxon>
        <taxon>Viridiplantae</taxon>
        <taxon>Streptophyta</taxon>
        <taxon>Embryophyta</taxon>
        <taxon>Tracheophyta</taxon>
        <taxon>Spermatophyta</taxon>
        <taxon>Magnoliopsida</taxon>
        <taxon>eudicotyledons</taxon>
        <taxon>Gunneridae</taxon>
        <taxon>Pentapetalae</taxon>
        <taxon>asterids</taxon>
        <taxon>lamiids</taxon>
        <taxon>Gentianales</taxon>
        <taxon>Rubiaceae</taxon>
        <taxon>Cinchonoideae</taxon>
        <taxon>Cinchoneae</taxon>
        <taxon>Cinchona</taxon>
    </lineage>
</organism>
<proteinExistence type="predicted"/>
<dbReference type="AlphaFoldDB" id="A0ABD2XTF9"/>
<dbReference type="PANTHER" id="PTHR44259">
    <property type="entry name" value="OS07G0183000 PROTEIN-RELATED"/>
    <property type="match status" value="1"/>
</dbReference>
<reference evidence="2 3" key="1">
    <citation type="submission" date="2024-11" db="EMBL/GenBank/DDBJ databases">
        <title>A near-complete genome assembly of Cinchona calisaya.</title>
        <authorList>
            <person name="Lian D.C."/>
            <person name="Zhao X.W."/>
            <person name="Wei L."/>
        </authorList>
    </citation>
    <scope>NUCLEOTIDE SEQUENCE [LARGE SCALE GENOMIC DNA]</scope>
    <source>
        <tissue evidence="2">Nenye</tissue>
    </source>
</reference>
<dbReference type="PANTHER" id="PTHR44259:SF114">
    <property type="entry name" value="OS06G0707300 PROTEIN"/>
    <property type="match status" value="1"/>
</dbReference>
<name>A0ABD2XTF9_9GENT</name>
<comment type="caution">
    <text evidence="2">The sequence shown here is derived from an EMBL/GenBank/DDBJ whole genome shotgun (WGS) entry which is preliminary data.</text>
</comment>
<evidence type="ECO:0000313" key="3">
    <source>
        <dbReference type="Proteomes" id="UP001630127"/>
    </source>
</evidence>
<dbReference type="Proteomes" id="UP001630127">
    <property type="component" value="Unassembled WGS sequence"/>
</dbReference>
<gene>
    <name evidence="2" type="ORF">ACH5RR_040156</name>
</gene>
<sequence>MVNYRIGIILDLGRSIILILNQIMKTTDCQLIPCLPFKFDGLEKNLRKQCNSKKYLVVDDLSGDLLMVIKHYANHVGDDDVIIFNEDNQGVIPYKTLRFDIYKLNVKEKSVEYVDRLNDRVIFLGLNQSFGLSARDFKGLKQNSVYFLDDFS</sequence>
<accession>A0ABD2XTF9</accession>
<dbReference type="EMBL" id="JBJUIK010000017">
    <property type="protein sequence ID" value="KAL3497424.1"/>
    <property type="molecule type" value="Genomic_DNA"/>
</dbReference>
<dbReference type="InterPro" id="IPR050942">
    <property type="entry name" value="F-box_BR-signaling"/>
</dbReference>
<protein>
    <recommendedName>
        <fullName evidence="1">KIB1-4 beta-propeller domain-containing protein</fullName>
    </recommendedName>
</protein>
<evidence type="ECO:0000313" key="2">
    <source>
        <dbReference type="EMBL" id="KAL3497424.1"/>
    </source>
</evidence>
<dbReference type="InterPro" id="IPR005174">
    <property type="entry name" value="KIB1-4_b-propeller"/>
</dbReference>
<evidence type="ECO:0000259" key="1">
    <source>
        <dbReference type="Pfam" id="PF03478"/>
    </source>
</evidence>
<feature type="domain" description="KIB1-4 beta-propeller" evidence="1">
    <location>
        <begin position="37"/>
        <end position="149"/>
    </location>
</feature>